<dbReference type="InterPro" id="IPR023459">
    <property type="entry name" value="Tscrpt_elong_fac_GreA/B_fam"/>
</dbReference>
<dbReference type="PATRIC" id="fig|1618405.3.peg.81"/>
<dbReference type="HAMAP" id="MF_00105">
    <property type="entry name" value="GreA_GreB"/>
    <property type="match status" value="1"/>
</dbReference>
<comment type="caution">
    <text evidence="12">The sequence shown here is derived from an EMBL/GenBank/DDBJ whole genome shotgun (WGS) entry which is preliminary data.</text>
</comment>
<evidence type="ECO:0000256" key="4">
    <source>
        <dbReference type="ARBA" id="ARBA00023125"/>
    </source>
</evidence>
<evidence type="ECO:0000313" key="12">
    <source>
        <dbReference type="EMBL" id="KKR51391.1"/>
    </source>
</evidence>
<dbReference type="Pfam" id="PF01272">
    <property type="entry name" value="GreA_GreB"/>
    <property type="match status" value="1"/>
</dbReference>
<dbReference type="PANTHER" id="PTHR30437:SF4">
    <property type="entry name" value="TRANSCRIPTION ELONGATION FACTOR GREA"/>
    <property type="match status" value="1"/>
</dbReference>
<dbReference type="SUPFAM" id="SSF46557">
    <property type="entry name" value="GreA transcript cleavage protein, N-terminal domain"/>
    <property type="match status" value="1"/>
</dbReference>
<dbReference type="Gene3D" id="1.10.287.180">
    <property type="entry name" value="Transcription elongation factor, GreA/GreB, N-terminal domain"/>
    <property type="match status" value="1"/>
</dbReference>
<dbReference type="NCBIfam" id="NF001263">
    <property type="entry name" value="PRK00226.1-4"/>
    <property type="match status" value="1"/>
</dbReference>
<evidence type="ECO:0000256" key="5">
    <source>
        <dbReference type="ARBA" id="ARBA00023163"/>
    </source>
</evidence>
<evidence type="ECO:0000256" key="7">
    <source>
        <dbReference type="ARBA" id="ARBA00030776"/>
    </source>
</evidence>
<dbReference type="FunFam" id="1.10.287.180:FF:000001">
    <property type="entry name" value="Transcription elongation factor GreA"/>
    <property type="match status" value="1"/>
</dbReference>
<dbReference type="InterPro" id="IPR006359">
    <property type="entry name" value="Tscrpt_elong_fac_GreA"/>
</dbReference>
<feature type="domain" description="Transcription elongation factor GreA/GreB N-terminal" evidence="11">
    <location>
        <begin position="8"/>
        <end position="72"/>
    </location>
</feature>
<dbReference type="InterPro" id="IPR028624">
    <property type="entry name" value="Tscrpt_elong_fac_GreA/B"/>
</dbReference>
<dbReference type="GO" id="GO:0003746">
    <property type="term" value="F:translation elongation factor activity"/>
    <property type="evidence" value="ECO:0007669"/>
    <property type="project" value="UniProtKB-KW"/>
</dbReference>
<proteinExistence type="inferred from homology"/>
<evidence type="ECO:0000256" key="8">
    <source>
        <dbReference type="HAMAP-Rule" id="MF_00105"/>
    </source>
</evidence>
<dbReference type="InterPro" id="IPR036953">
    <property type="entry name" value="GreA/GreB_C_sf"/>
</dbReference>
<keyword evidence="4 8" id="KW-0238">DNA-binding</keyword>
<reference evidence="12 13" key="1">
    <citation type="journal article" date="2015" name="Nature">
        <title>rRNA introns, odd ribosomes, and small enigmatic genomes across a large radiation of phyla.</title>
        <authorList>
            <person name="Brown C.T."/>
            <person name="Hug L.A."/>
            <person name="Thomas B.C."/>
            <person name="Sharon I."/>
            <person name="Castelle C.J."/>
            <person name="Singh A."/>
            <person name="Wilkins M.J."/>
            <person name="Williams K.H."/>
            <person name="Banfield J.F."/>
        </authorList>
    </citation>
    <scope>NUCLEOTIDE SEQUENCE [LARGE SCALE GENOMIC DNA]</scope>
</reference>
<organism evidence="12 13">
    <name type="scientific">Candidatus Curtissbacteria bacterium GW2011_GWA1_40_16</name>
    <dbReference type="NCBI Taxonomy" id="1618405"/>
    <lineage>
        <taxon>Bacteria</taxon>
        <taxon>Candidatus Curtissiibacteriota</taxon>
    </lineage>
</organism>
<feature type="domain" description="Transcription elongation factor GreA/GreB C-terminal" evidence="10">
    <location>
        <begin position="83"/>
        <end position="153"/>
    </location>
</feature>
<keyword evidence="12" id="KW-0251">Elongation factor</keyword>
<dbReference type="SUPFAM" id="SSF54534">
    <property type="entry name" value="FKBP-like"/>
    <property type="match status" value="1"/>
</dbReference>
<dbReference type="InterPro" id="IPR001437">
    <property type="entry name" value="Tscrpt_elong_fac_GreA/B_C"/>
</dbReference>
<dbReference type="InterPro" id="IPR022691">
    <property type="entry name" value="Tscrpt_elong_fac_GreA/B_N"/>
</dbReference>
<dbReference type="PIRSF" id="PIRSF006092">
    <property type="entry name" value="GreA_GreB"/>
    <property type="match status" value="1"/>
</dbReference>
<sequence>MKKPIDVKLTKEGFEKLQKELEALKEKRPGVVIRLTAAREQGDLSENAGYHAAKDELGHVDSRIGEIKLLLRFGEVIESKGIETVGIGNTVIVDNSGQKGEFSLVGHFEADPTVGKLSEKSPIGAALIGKKVGDNVQVDIPDGTVTFKILEIK</sequence>
<comment type="similarity">
    <text evidence="1 8 9">Belongs to the GreA/GreB family.</text>
</comment>
<dbReference type="GO" id="GO:0032784">
    <property type="term" value="P:regulation of DNA-templated transcription elongation"/>
    <property type="evidence" value="ECO:0007669"/>
    <property type="project" value="UniProtKB-UniRule"/>
</dbReference>
<dbReference type="PROSITE" id="PS00830">
    <property type="entry name" value="GREAB_2"/>
    <property type="match status" value="1"/>
</dbReference>
<name>A0A0G0RNB0_9BACT</name>
<dbReference type="GO" id="GO:0003677">
    <property type="term" value="F:DNA binding"/>
    <property type="evidence" value="ECO:0007669"/>
    <property type="project" value="UniProtKB-UniRule"/>
</dbReference>
<dbReference type="Pfam" id="PF03449">
    <property type="entry name" value="GreA_GreB_N"/>
    <property type="match status" value="1"/>
</dbReference>
<dbReference type="PROSITE" id="PS00829">
    <property type="entry name" value="GREAB_1"/>
    <property type="match status" value="1"/>
</dbReference>
<evidence type="ECO:0000256" key="2">
    <source>
        <dbReference type="ARBA" id="ARBA00013729"/>
    </source>
</evidence>
<evidence type="ECO:0000256" key="6">
    <source>
        <dbReference type="ARBA" id="ARBA00024916"/>
    </source>
</evidence>
<dbReference type="Gene3D" id="3.10.50.30">
    <property type="entry name" value="Transcription elongation factor, GreA/GreB, C-terminal domain"/>
    <property type="match status" value="1"/>
</dbReference>
<keyword evidence="12" id="KW-0648">Protein biosynthesis</keyword>
<protein>
    <recommendedName>
        <fullName evidence="2 8">Transcription elongation factor GreA</fullName>
    </recommendedName>
    <alternativeName>
        <fullName evidence="7 8">Transcript cleavage factor GreA</fullName>
    </alternativeName>
</protein>
<dbReference type="NCBIfam" id="TIGR01462">
    <property type="entry name" value="greA"/>
    <property type="match status" value="1"/>
</dbReference>
<keyword evidence="3 8" id="KW-0805">Transcription regulation</keyword>
<evidence type="ECO:0000313" key="13">
    <source>
        <dbReference type="Proteomes" id="UP000034531"/>
    </source>
</evidence>
<accession>A0A0G0RNB0</accession>
<dbReference type="GO" id="GO:0006354">
    <property type="term" value="P:DNA-templated transcription elongation"/>
    <property type="evidence" value="ECO:0007669"/>
    <property type="project" value="TreeGrafter"/>
</dbReference>
<gene>
    <name evidence="8" type="primary">greA</name>
    <name evidence="12" type="ORF">UT84_C0001G0076</name>
</gene>
<keyword evidence="5 8" id="KW-0804">Transcription</keyword>
<evidence type="ECO:0000256" key="9">
    <source>
        <dbReference type="RuleBase" id="RU000556"/>
    </source>
</evidence>
<dbReference type="PANTHER" id="PTHR30437">
    <property type="entry name" value="TRANSCRIPTION ELONGATION FACTOR GREA"/>
    <property type="match status" value="1"/>
</dbReference>
<evidence type="ECO:0000259" key="11">
    <source>
        <dbReference type="Pfam" id="PF03449"/>
    </source>
</evidence>
<comment type="function">
    <text evidence="6 8 9">Necessary for efficient RNA polymerase transcription elongation past template-encoded arresting sites. The arresting sites in DNA have the property of trapping a certain fraction of elongating RNA polymerases that pass through, resulting in locked ternary complexes. Cleavage of the nascent transcript by cleavage factors such as GreA or GreB allows the resumption of elongation from the new 3'terminus. GreA releases sequences of 2 to 3 nucleotides.</text>
</comment>
<dbReference type="GO" id="GO:0070063">
    <property type="term" value="F:RNA polymerase binding"/>
    <property type="evidence" value="ECO:0007669"/>
    <property type="project" value="InterPro"/>
</dbReference>
<evidence type="ECO:0000256" key="1">
    <source>
        <dbReference type="ARBA" id="ARBA00008213"/>
    </source>
</evidence>
<dbReference type="InterPro" id="IPR018151">
    <property type="entry name" value="TF_GreA/GreB_CS"/>
</dbReference>
<dbReference type="InterPro" id="IPR036805">
    <property type="entry name" value="Tscrpt_elong_fac_GreA/B_N_sf"/>
</dbReference>
<evidence type="ECO:0000256" key="3">
    <source>
        <dbReference type="ARBA" id="ARBA00023015"/>
    </source>
</evidence>
<dbReference type="AlphaFoldDB" id="A0A0G0RNB0"/>
<dbReference type="Proteomes" id="UP000034531">
    <property type="component" value="Unassembled WGS sequence"/>
</dbReference>
<evidence type="ECO:0000259" key="10">
    <source>
        <dbReference type="Pfam" id="PF01272"/>
    </source>
</evidence>
<dbReference type="EMBL" id="LBYI01000001">
    <property type="protein sequence ID" value="KKR51391.1"/>
    <property type="molecule type" value="Genomic_DNA"/>
</dbReference>